<dbReference type="AlphaFoldDB" id="T0YV73"/>
<dbReference type="EMBL" id="AUZY01010862">
    <property type="protein sequence ID" value="EQD36928.1"/>
    <property type="molecule type" value="Genomic_DNA"/>
</dbReference>
<gene>
    <name evidence="1" type="ORF">B1B_16330</name>
</gene>
<evidence type="ECO:0000313" key="1">
    <source>
        <dbReference type="EMBL" id="EQD36928.1"/>
    </source>
</evidence>
<name>T0YV73_9ZZZZ</name>
<accession>T0YV73</accession>
<comment type="caution">
    <text evidence="1">The sequence shown here is derived from an EMBL/GenBank/DDBJ whole genome shotgun (WGS) entry which is preliminary data.</text>
</comment>
<feature type="non-terminal residue" evidence="1">
    <location>
        <position position="39"/>
    </location>
</feature>
<organism evidence="1">
    <name type="scientific">mine drainage metagenome</name>
    <dbReference type="NCBI Taxonomy" id="410659"/>
    <lineage>
        <taxon>unclassified sequences</taxon>
        <taxon>metagenomes</taxon>
        <taxon>ecological metagenomes</taxon>
    </lineage>
</organism>
<reference evidence="1" key="2">
    <citation type="journal article" date="2014" name="ISME J.">
        <title>Microbial stratification in low pH oxic and suboxic macroscopic growths along an acid mine drainage.</title>
        <authorList>
            <person name="Mendez-Garcia C."/>
            <person name="Mesa V."/>
            <person name="Sprenger R.R."/>
            <person name="Richter M."/>
            <person name="Diez M.S."/>
            <person name="Solano J."/>
            <person name="Bargiela R."/>
            <person name="Golyshina O.V."/>
            <person name="Manteca A."/>
            <person name="Ramos J.L."/>
            <person name="Gallego J.R."/>
            <person name="Llorente I."/>
            <person name="Martins Dos Santos V.A."/>
            <person name="Jensen O.N."/>
            <person name="Pelaez A.I."/>
            <person name="Sanchez J."/>
            <person name="Ferrer M."/>
        </authorList>
    </citation>
    <scope>NUCLEOTIDE SEQUENCE</scope>
</reference>
<reference evidence="1" key="1">
    <citation type="submission" date="2013-08" db="EMBL/GenBank/DDBJ databases">
        <authorList>
            <person name="Mendez C."/>
            <person name="Richter M."/>
            <person name="Ferrer M."/>
            <person name="Sanchez J."/>
        </authorList>
    </citation>
    <scope>NUCLEOTIDE SEQUENCE</scope>
</reference>
<protein>
    <submittedName>
        <fullName evidence="1">Uncharacterized protein</fullName>
    </submittedName>
</protein>
<sequence length="39" mass="4243">MDRDQLVIHADRGAPMIAGTVAELMNELGVAKSHSRPRV</sequence>
<proteinExistence type="predicted"/>